<dbReference type="Proteomes" id="UP000737018">
    <property type="component" value="Unassembled WGS sequence"/>
</dbReference>
<keyword evidence="4" id="KW-1185">Reference proteome</keyword>
<dbReference type="SUPFAM" id="SSF50129">
    <property type="entry name" value="GroES-like"/>
    <property type="match status" value="1"/>
</dbReference>
<evidence type="ECO:0000259" key="2">
    <source>
        <dbReference type="Pfam" id="PF16884"/>
    </source>
</evidence>
<proteinExistence type="predicted"/>
<dbReference type="PANTHER" id="PTHR43205">
    <property type="entry name" value="PROSTAGLANDIN REDUCTASE"/>
    <property type="match status" value="1"/>
</dbReference>
<accession>A0A8J4R9D2</accession>
<evidence type="ECO:0000313" key="4">
    <source>
        <dbReference type="Proteomes" id="UP000737018"/>
    </source>
</evidence>
<name>A0A8J4R9D2_9ROSI</name>
<evidence type="ECO:0000313" key="3">
    <source>
        <dbReference type="EMBL" id="KAF3966180.1"/>
    </source>
</evidence>
<organism evidence="3 4">
    <name type="scientific">Castanea mollissima</name>
    <name type="common">Chinese chestnut</name>
    <dbReference type="NCBI Taxonomy" id="60419"/>
    <lineage>
        <taxon>Eukaryota</taxon>
        <taxon>Viridiplantae</taxon>
        <taxon>Streptophyta</taxon>
        <taxon>Embryophyta</taxon>
        <taxon>Tracheophyta</taxon>
        <taxon>Spermatophyta</taxon>
        <taxon>Magnoliopsida</taxon>
        <taxon>eudicotyledons</taxon>
        <taxon>Gunneridae</taxon>
        <taxon>Pentapetalae</taxon>
        <taxon>rosids</taxon>
        <taxon>fabids</taxon>
        <taxon>Fagales</taxon>
        <taxon>Fagaceae</taxon>
        <taxon>Castanea</taxon>
    </lineage>
</organism>
<dbReference type="InterPro" id="IPR041694">
    <property type="entry name" value="ADH_N_2"/>
</dbReference>
<dbReference type="Gene3D" id="3.90.180.10">
    <property type="entry name" value="Medium-chain alcohol dehydrogenases, catalytic domain"/>
    <property type="match status" value="1"/>
</dbReference>
<dbReference type="EMBL" id="JRKL02001081">
    <property type="protein sequence ID" value="KAF3966180.1"/>
    <property type="molecule type" value="Genomic_DNA"/>
</dbReference>
<comment type="caution">
    <text evidence="3">The sequence shown here is derived from an EMBL/GenBank/DDBJ whole genome shotgun (WGS) entry which is preliminary data.</text>
</comment>
<dbReference type="GO" id="GO:0032440">
    <property type="term" value="F:2-alkenal reductase [NAD(P)H] activity"/>
    <property type="evidence" value="ECO:0007669"/>
    <property type="project" value="TreeGrafter"/>
</dbReference>
<feature type="domain" description="Oxidoreductase N-terminal" evidence="2">
    <location>
        <begin position="51"/>
        <end position="95"/>
    </location>
</feature>
<dbReference type="AlphaFoldDB" id="A0A8J4R9D2"/>
<dbReference type="InterPro" id="IPR011032">
    <property type="entry name" value="GroES-like_sf"/>
</dbReference>
<evidence type="ECO:0000256" key="1">
    <source>
        <dbReference type="ARBA" id="ARBA00023002"/>
    </source>
</evidence>
<dbReference type="OrthoDB" id="809632at2759"/>
<dbReference type="PANTHER" id="PTHR43205:SF32">
    <property type="entry name" value="2-ALKENAL REDUCTASE (NADP(+)-DEPENDENT)-LIKE"/>
    <property type="match status" value="1"/>
</dbReference>
<protein>
    <recommendedName>
        <fullName evidence="2">Oxidoreductase N-terminal domain-containing protein</fullName>
    </recommendedName>
</protein>
<keyword evidence="1" id="KW-0560">Oxidoreductase</keyword>
<sequence length="119" mass="13508">MELRGIKRSLDHSQLTRYLSIHDAANTLPSFPHFHPLQIPFLHRLLPFLHGPIVGYGVAKVLDSGHPDFKKGDLIWGMTGWEEYSLITTTQDLFKIHHTNVPLSYHTGLLGVEDVRITS</sequence>
<reference evidence="3" key="1">
    <citation type="submission" date="2020-03" db="EMBL/GenBank/DDBJ databases">
        <title>Castanea mollissima Vanexum genome sequencing.</title>
        <authorList>
            <person name="Staton M."/>
        </authorList>
    </citation>
    <scope>NUCLEOTIDE SEQUENCE</scope>
    <source>
        <tissue evidence="3">Leaf</tissue>
    </source>
</reference>
<dbReference type="InterPro" id="IPR045010">
    <property type="entry name" value="MDR_fam"/>
</dbReference>
<dbReference type="Pfam" id="PF16884">
    <property type="entry name" value="ADH_N_2"/>
    <property type="match status" value="1"/>
</dbReference>
<gene>
    <name evidence="3" type="ORF">CMV_009699</name>
</gene>